<dbReference type="Gene3D" id="3.40.50.1450">
    <property type="entry name" value="HybD-like"/>
    <property type="match status" value="1"/>
</dbReference>
<dbReference type="RefSeq" id="WP_328983384.1">
    <property type="nucleotide sequence ID" value="NZ_CP121472.1"/>
</dbReference>
<dbReference type="GO" id="GO:0008233">
    <property type="term" value="F:peptidase activity"/>
    <property type="evidence" value="ECO:0007669"/>
    <property type="project" value="UniProtKB-KW"/>
</dbReference>
<dbReference type="Proteomes" id="UP001432180">
    <property type="component" value="Chromosome"/>
</dbReference>
<dbReference type="SUPFAM" id="SSF53163">
    <property type="entry name" value="HybD-like"/>
    <property type="match status" value="1"/>
</dbReference>
<evidence type="ECO:0000256" key="3">
    <source>
        <dbReference type="ARBA" id="ARBA00022750"/>
    </source>
</evidence>
<reference evidence="6 7" key="1">
    <citation type="journal article" date="2023" name="Microorganisms">
        <title>Thiorhodovibrio frisius and Trv. litoralis spp. nov., Two Novel Members from a Clade of Fastidious Purple Sulfur Bacteria That Exhibit Unique Red-Shifted Light-Harvesting Capabilities.</title>
        <authorList>
            <person name="Methner A."/>
            <person name="Kuzyk S.B."/>
            <person name="Petersen J."/>
            <person name="Bauer S."/>
            <person name="Brinkmann H."/>
            <person name="Sichau K."/>
            <person name="Wanner G."/>
            <person name="Wolf J."/>
            <person name="Neumann-Schaal M."/>
            <person name="Henke P."/>
            <person name="Tank M."/>
            <person name="Sproer C."/>
            <person name="Bunk B."/>
            <person name="Overmann J."/>
        </authorList>
    </citation>
    <scope>NUCLEOTIDE SEQUENCE [LARGE SCALE GENOMIC DNA]</scope>
    <source>
        <strain evidence="6 7">DSM 6702</strain>
    </source>
</reference>
<keyword evidence="2 6" id="KW-0645">Protease</keyword>
<evidence type="ECO:0000256" key="5">
    <source>
        <dbReference type="SAM" id="MobiDB-lite"/>
    </source>
</evidence>
<accession>A0ABZ0SAN0</accession>
<comment type="similarity">
    <text evidence="1">Belongs to the peptidase A31 family.</text>
</comment>
<dbReference type="EC" id="3.4.23.-" evidence="6"/>
<dbReference type="GO" id="GO:0006508">
    <property type="term" value="P:proteolysis"/>
    <property type="evidence" value="ECO:0007669"/>
    <property type="project" value="UniProtKB-KW"/>
</dbReference>
<dbReference type="PANTHER" id="PTHR30302">
    <property type="entry name" value="HYDROGENASE 1 MATURATION PROTEASE"/>
    <property type="match status" value="1"/>
</dbReference>
<keyword evidence="7" id="KW-1185">Reference proteome</keyword>
<dbReference type="CDD" id="cd06062">
    <property type="entry name" value="H2MP_MemB-H2up"/>
    <property type="match status" value="1"/>
</dbReference>
<organism evidence="6 7">
    <name type="scientific">Thiorhodovibrio winogradskyi</name>
    <dbReference type="NCBI Taxonomy" id="77007"/>
    <lineage>
        <taxon>Bacteria</taxon>
        <taxon>Pseudomonadati</taxon>
        <taxon>Pseudomonadota</taxon>
        <taxon>Gammaproteobacteria</taxon>
        <taxon>Chromatiales</taxon>
        <taxon>Chromatiaceae</taxon>
        <taxon>Thiorhodovibrio</taxon>
    </lineage>
</organism>
<dbReference type="EMBL" id="CP121472">
    <property type="protein sequence ID" value="WPL17574.1"/>
    <property type="molecule type" value="Genomic_DNA"/>
</dbReference>
<proteinExistence type="inferred from homology"/>
<dbReference type="NCBIfam" id="TIGR00072">
    <property type="entry name" value="hydrog_prot"/>
    <property type="match status" value="1"/>
</dbReference>
<keyword evidence="3" id="KW-0064">Aspartyl protease</keyword>
<dbReference type="PANTHER" id="PTHR30302:SF1">
    <property type="entry name" value="HYDROGENASE 2 MATURATION PROTEASE"/>
    <property type="match status" value="1"/>
</dbReference>
<evidence type="ECO:0000256" key="2">
    <source>
        <dbReference type="ARBA" id="ARBA00022670"/>
    </source>
</evidence>
<evidence type="ECO:0000256" key="1">
    <source>
        <dbReference type="ARBA" id="ARBA00006814"/>
    </source>
</evidence>
<sequence length="215" mass="23028">MSIPISNPASDLDPDLDPYLDRASTSQPDKTAGSDALIIGLGNLLLSDEGVGIHVLRLLERDFNFTPRVELVDGGTTGLDLLALFQDHDLILLIDAIFAPDMAPGEIQILRNEAILAALSKKLSMHHLGISDVLALAQLLDYRPREIVLLGVVPENLELGTELSAPVAKQLPNILSGLQGVLGDWCIAMQAHQPDRTAPSTKGAALFLGKRPDAH</sequence>
<gene>
    <name evidence="6" type="primary">hybD_1</name>
    <name evidence="6" type="ORF">Thiowin_02599</name>
</gene>
<protein>
    <submittedName>
        <fullName evidence="6">Hydrogenase 2 maturation protease</fullName>
        <ecNumber evidence="6">3.4.23.-</ecNumber>
    </submittedName>
</protein>
<dbReference type="PRINTS" id="PR00446">
    <property type="entry name" value="HYDRGNUPTAKE"/>
</dbReference>
<evidence type="ECO:0000313" key="6">
    <source>
        <dbReference type="EMBL" id="WPL17574.1"/>
    </source>
</evidence>
<dbReference type="InterPro" id="IPR000671">
    <property type="entry name" value="Peptidase_A31"/>
</dbReference>
<keyword evidence="4 6" id="KW-0378">Hydrolase</keyword>
<evidence type="ECO:0000313" key="7">
    <source>
        <dbReference type="Proteomes" id="UP001432180"/>
    </source>
</evidence>
<name>A0ABZ0SAN0_9GAMM</name>
<feature type="region of interest" description="Disordered" evidence="5">
    <location>
        <begin position="1"/>
        <end position="31"/>
    </location>
</feature>
<dbReference type="Pfam" id="PF01750">
    <property type="entry name" value="HycI"/>
    <property type="match status" value="1"/>
</dbReference>
<evidence type="ECO:0000256" key="4">
    <source>
        <dbReference type="ARBA" id="ARBA00022801"/>
    </source>
</evidence>
<dbReference type="InterPro" id="IPR023430">
    <property type="entry name" value="Pept_HybD-like_dom_sf"/>
</dbReference>